<comment type="similarity">
    <text evidence="7 10">Belongs to the fluoride channel Fluc/FEX (TC 1.A.43) family.</text>
</comment>
<dbReference type="PANTHER" id="PTHR28259:SF1">
    <property type="entry name" value="FLUORIDE EXPORT PROTEIN 1-RELATED"/>
    <property type="match status" value="1"/>
</dbReference>
<keyword evidence="2 10" id="KW-1003">Cell membrane</keyword>
<reference evidence="11 12" key="1">
    <citation type="journal article" date="2017" name="ISME J.">
        <title>Unveiling bifidobacterial biogeography across the mammalian branch of the tree of life.</title>
        <authorList>
            <person name="Milani C."/>
            <person name="Mangifesta M."/>
            <person name="Mancabelli L."/>
            <person name="Lugli G.A."/>
            <person name="James K."/>
            <person name="Duranti S."/>
            <person name="Turroni F."/>
            <person name="Ferrario C."/>
            <person name="Ossiprandi M.C."/>
            <person name="van Sinderen D."/>
            <person name="Ventura M."/>
        </authorList>
    </citation>
    <scope>NUCLEOTIDE SEQUENCE [LARGE SCALE GENOMIC DNA]</scope>
    <source>
        <strain evidence="12">Ham19E</strain>
    </source>
</reference>
<protein>
    <recommendedName>
        <fullName evidence="10">Fluoride-specific ion channel FluC</fullName>
    </recommendedName>
</protein>
<dbReference type="GO" id="GO:0140114">
    <property type="term" value="P:cellular detoxification of fluoride"/>
    <property type="evidence" value="ECO:0007669"/>
    <property type="project" value="UniProtKB-UniRule"/>
</dbReference>
<dbReference type="GO" id="GO:0062054">
    <property type="term" value="F:fluoride channel activity"/>
    <property type="evidence" value="ECO:0007669"/>
    <property type="project" value="UniProtKB-UniRule"/>
</dbReference>
<accession>A0A2A2EFA4</accession>
<dbReference type="GO" id="GO:0005886">
    <property type="term" value="C:plasma membrane"/>
    <property type="evidence" value="ECO:0007669"/>
    <property type="project" value="UniProtKB-SubCell"/>
</dbReference>
<evidence type="ECO:0000313" key="11">
    <source>
        <dbReference type="EMBL" id="PAU67914.1"/>
    </source>
</evidence>
<comment type="function">
    <text evidence="9 10">Fluoride-specific ion channel. Important for reducing fluoride concentration in the cell, thus reducing its toxicity.</text>
</comment>
<feature type="binding site" evidence="10">
    <location>
        <position position="78"/>
    </location>
    <ligand>
        <name>Na(+)</name>
        <dbReference type="ChEBI" id="CHEBI:29101"/>
        <note>structural</note>
    </ligand>
</feature>
<keyword evidence="10" id="KW-0813">Transport</keyword>
<dbReference type="AlphaFoldDB" id="A0A2A2EFA4"/>
<dbReference type="InterPro" id="IPR003691">
    <property type="entry name" value="FluC"/>
</dbReference>
<dbReference type="PANTHER" id="PTHR28259">
    <property type="entry name" value="FLUORIDE EXPORT PROTEIN 1-RELATED"/>
    <property type="match status" value="1"/>
</dbReference>
<comment type="activity regulation">
    <text evidence="10">Na(+) is not transported, but it plays an essential structural role and its presence is essential for fluoride channel function.</text>
</comment>
<dbReference type="EMBL" id="MVOH01000008">
    <property type="protein sequence ID" value="PAU67914.1"/>
    <property type="molecule type" value="Genomic_DNA"/>
</dbReference>
<keyword evidence="3 10" id="KW-0812">Transmembrane</keyword>
<evidence type="ECO:0000256" key="5">
    <source>
        <dbReference type="ARBA" id="ARBA00023136"/>
    </source>
</evidence>
<name>A0A2A2EFA4_9BIFI</name>
<dbReference type="HAMAP" id="MF_00454">
    <property type="entry name" value="FluC"/>
    <property type="match status" value="1"/>
</dbReference>
<dbReference type="Proteomes" id="UP000218399">
    <property type="component" value="Unassembled WGS sequence"/>
</dbReference>
<feature type="transmembrane region" description="Helical" evidence="10">
    <location>
        <begin position="5"/>
        <end position="22"/>
    </location>
</feature>
<feature type="transmembrane region" description="Helical" evidence="10">
    <location>
        <begin position="96"/>
        <end position="120"/>
    </location>
</feature>
<proteinExistence type="inferred from homology"/>
<keyword evidence="12" id="KW-1185">Reference proteome</keyword>
<keyword evidence="6 10" id="KW-0407">Ion channel</keyword>
<organism evidence="11 12">
    <name type="scientific">Bifidobacterium criceti</name>
    <dbReference type="NCBI Taxonomy" id="1960969"/>
    <lineage>
        <taxon>Bacteria</taxon>
        <taxon>Bacillati</taxon>
        <taxon>Actinomycetota</taxon>
        <taxon>Actinomycetes</taxon>
        <taxon>Bifidobacteriales</taxon>
        <taxon>Bifidobacteriaceae</taxon>
        <taxon>Bifidobacterium</taxon>
    </lineage>
</organism>
<evidence type="ECO:0000256" key="7">
    <source>
        <dbReference type="ARBA" id="ARBA00035120"/>
    </source>
</evidence>
<keyword evidence="5 10" id="KW-0472">Membrane</keyword>
<evidence type="ECO:0000256" key="1">
    <source>
        <dbReference type="ARBA" id="ARBA00004651"/>
    </source>
</evidence>
<feature type="transmembrane region" description="Helical" evidence="10">
    <location>
        <begin position="63"/>
        <end position="84"/>
    </location>
</feature>
<evidence type="ECO:0000256" key="3">
    <source>
        <dbReference type="ARBA" id="ARBA00022692"/>
    </source>
</evidence>
<feature type="binding site" evidence="10">
    <location>
        <position position="75"/>
    </location>
    <ligand>
        <name>Na(+)</name>
        <dbReference type="ChEBI" id="CHEBI:29101"/>
        <note>structural</note>
    </ligand>
</feature>
<feature type="transmembrane region" description="Helical" evidence="10">
    <location>
        <begin position="34"/>
        <end position="57"/>
    </location>
</feature>
<gene>
    <name evidence="10" type="primary">fluC</name>
    <name evidence="10" type="synonym">crcB</name>
    <name evidence="11" type="ORF">B1526_0889</name>
</gene>
<evidence type="ECO:0000256" key="2">
    <source>
        <dbReference type="ARBA" id="ARBA00022475"/>
    </source>
</evidence>
<keyword evidence="10" id="KW-0479">Metal-binding</keyword>
<evidence type="ECO:0000256" key="10">
    <source>
        <dbReference type="HAMAP-Rule" id="MF_00454"/>
    </source>
</evidence>
<keyword evidence="10" id="KW-0915">Sodium</keyword>
<evidence type="ECO:0000256" key="4">
    <source>
        <dbReference type="ARBA" id="ARBA00022989"/>
    </source>
</evidence>
<comment type="caution">
    <text evidence="11">The sequence shown here is derived from an EMBL/GenBank/DDBJ whole genome shotgun (WGS) entry which is preliminary data.</text>
</comment>
<dbReference type="Pfam" id="PF02537">
    <property type="entry name" value="CRCB"/>
    <property type="match status" value="1"/>
</dbReference>
<keyword evidence="10" id="KW-0406">Ion transport</keyword>
<dbReference type="GO" id="GO:0046872">
    <property type="term" value="F:metal ion binding"/>
    <property type="evidence" value="ECO:0007669"/>
    <property type="project" value="UniProtKB-KW"/>
</dbReference>
<evidence type="ECO:0000256" key="8">
    <source>
        <dbReference type="ARBA" id="ARBA00035585"/>
    </source>
</evidence>
<evidence type="ECO:0000256" key="9">
    <source>
        <dbReference type="ARBA" id="ARBA00049940"/>
    </source>
</evidence>
<keyword evidence="4 10" id="KW-1133">Transmembrane helix</keyword>
<evidence type="ECO:0000313" key="12">
    <source>
        <dbReference type="Proteomes" id="UP000218399"/>
    </source>
</evidence>
<comment type="catalytic activity">
    <reaction evidence="8">
        <text>fluoride(in) = fluoride(out)</text>
        <dbReference type="Rhea" id="RHEA:76159"/>
        <dbReference type="ChEBI" id="CHEBI:17051"/>
    </reaction>
    <physiologicalReaction direction="left-to-right" evidence="8">
        <dbReference type="Rhea" id="RHEA:76160"/>
    </physiologicalReaction>
</comment>
<comment type="subcellular location">
    <subcellularLocation>
        <location evidence="1 10">Cell membrane</location>
        <topology evidence="1 10">Multi-pass membrane protein</topology>
    </subcellularLocation>
</comment>
<evidence type="ECO:0000256" key="6">
    <source>
        <dbReference type="ARBA" id="ARBA00023303"/>
    </source>
</evidence>
<sequence length="125" mass="13664">MMGEFLLVCACGGLGAVARFVLNTSIQRWWNRVFPLSTLVINITAAFFAGIAASAYFYQTVGYFTYLLFVAGFLGGFSTFSTAINEMVSLAKSNRIVMALGYFAATVIIPFLMIVLGWWIGAMGR</sequence>